<dbReference type="Proteomes" id="UP000251166">
    <property type="component" value="Plasmid unnamed2"/>
</dbReference>
<name>A0A2Z4YTJ3_RHILE</name>
<sequence>MSDFNFLMLHAKLAGFKLLVSANRIGCEDEFSKMLHDRLMAGLDAAIRSTRHIMDLQRELVIGDDLEGTTSCQLQGEEEVLARRTLVLLDELEIDYFTYEYRVNGGEWHNALSADCDGIEISYPTTVSVSDTEIGPLATIIHDITRETGIAISVARVVYA</sequence>
<accession>A0A2Z4YTJ3</accession>
<organism evidence="1 2">
    <name type="scientific">Rhizobium leguminosarum</name>
    <dbReference type="NCBI Taxonomy" id="384"/>
    <lineage>
        <taxon>Bacteria</taxon>
        <taxon>Pseudomonadati</taxon>
        <taxon>Pseudomonadota</taxon>
        <taxon>Alphaproteobacteria</taxon>
        <taxon>Hyphomicrobiales</taxon>
        <taxon>Rhizobiaceae</taxon>
        <taxon>Rhizobium/Agrobacterium group</taxon>
        <taxon>Rhizobium</taxon>
    </lineage>
</organism>
<evidence type="ECO:0000313" key="1">
    <source>
        <dbReference type="EMBL" id="AXA43732.1"/>
    </source>
</evidence>
<evidence type="ECO:0000313" key="2">
    <source>
        <dbReference type="Proteomes" id="UP000251166"/>
    </source>
</evidence>
<dbReference type="AlphaFoldDB" id="A0A2Z4YTJ3"/>
<dbReference type="RefSeq" id="WP_063473604.1">
    <property type="nucleotide sequence ID" value="NZ_CP030762.1"/>
</dbReference>
<dbReference type="EMBL" id="CP030762">
    <property type="protein sequence ID" value="AXA43732.1"/>
    <property type="molecule type" value="Genomic_DNA"/>
</dbReference>
<keyword evidence="1" id="KW-0614">Plasmid</keyword>
<gene>
    <name evidence="1" type="ORF">DLJ82_7487</name>
</gene>
<reference evidence="1 2" key="1">
    <citation type="submission" date="2018-07" db="EMBL/GenBank/DDBJ databases">
        <title>Rhizobium leguminosarum strain:ATCC 14479 Genome sequencing and assembly.</title>
        <authorList>
            <person name="Chakraborty R."/>
        </authorList>
    </citation>
    <scope>NUCLEOTIDE SEQUENCE [LARGE SCALE GENOMIC DNA]</scope>
    <source>
        <strain evidence="1 2">ATCC 14479</strain>
        <plasmid evidence="2">Plasmid unnamed2</plasmid>
    </source>
</reference>
<protein>
    <submittedName>
        <fullName evidence="1">Uncharacterized protein</fullName>
    </submittedName>
</protein>
<geneLocation type="plasmid" evidence="1 2">
    <name>unnamed2</name>
</geneLocation>
<proteinExistence type="predicted"/>